<dbReference type="AlphaFoldDB" id="A0A0D2BHW0"/>
<dbReference type="EMBL" id="KN847493">
    <property type="protein sequence ID" value="KIW18235.1"/>
    <property type="molecule type" value="Genomic_DNA"/>
</dbReference>
<dbReference type="HOGENOM" id="CLU_030803_1_0_1"/>
<sequence>MPTLPPDYGIDENQLDQNADYAWSRPGGLIERPGQMSDEPEAWLYCDRFSYSTHEKVSLKTHTTASTYEIEVIKDGLEPRTVYLEHDLPGRQHATPKDAYAVGCDWPEALSIQLDESWQPGFYLVVIRIKTSRGRPFEREGFFIVKPGEQQASEADFLLIHATSTMLAYNDWGGANHYRGIEDGYQNDIPSPQSSTQRPIARGMLRIPTNAPRESIGDAIIGPNWTPRYASLEYSWYFRYSRHYADAGWATYERPFVVWAENQGYKIHHITQSDLHSDARCLEGYKCAVSVGHDEYWSWEMRDHMDSFTEQGGCFARFGGNFCWQVRFDQNMHTQTCYKDPTADPATKTNPTRCSTGWDFPPVNRPAAQTVGLTGFGGVYTRFGVAAPRSSGGFQVYRPAHWALEGTELFYGDMFGAHPVNICGFEVDGVDYTFRKGLPYPTGTDGASLDLEIVAMCPAVHGERDRWGGREPIGGPLREARGLFKVVFPDGPPEYLVDREYGSGMVASVAKGQGQIFCAGTAEWVVGLIKKDFFTQKITTNVLDRFSGRQ</sequence>
<keyword evidence="3" id="KW-1185">Reference proteome</keyword>
<accession>A0A0D2BHW0</accession>
<dbReference type="RefSeq" id="XP_016238451.1">
    <property type="nucleotide sequence ID" value="XM_016376881.1"/>
</dbReference>
<feature type="domain" description="N,N-dimethylformamidase beta subunit-like C-terminal" evidence="1">
    <location>
        <begin position="91"/>
        <end position="529"/>
    </location>
</feature>
<organism evidence="2 3">
    <name type="scientific">Exophiala spinifera</name>
    <dbReference type="NCBI Taxonomy" id="91928"/>
    <lineage>
        <taxon>Eukaryota</taxon>
        <taxon>Fungi</taxon>
        <taxon>Dikarya</taxon>
        <taxon>Ascomycota</taxon>
        <taxon>Pezizomycotina</taxon>
        <taxon>Eurotiomycetes</taxon>
        <taxon>Chaetothyriomycetidae</taxon>
        <taxon>Chaetothyriales</taxon>
        <taxon>Herpotrichiellaceae</taxon>
        <taxon>Exophiala</taxon>
    </lineage>
</organism>
<evidence type="ECO:0000313" key="2">
    <source>
        <dbReference type="EMBL" id="KIW18235.1"/>
    </source>
</evidence>
<protein>
    <recommendedName>
        <fullName evidence="1">N,N-dimethylformamidase beta subunit-like C-terminal domain-containing protein</fullName>
    </recommendedName>
</protein>
<dbReference type="GeneID" id="27329606"/>
<dbReference type="VEuPathDB" id="FungiDB:PV08_02523"/>
<evidence type="ECO:0000259" key="1">
    <source>
        <dbReference type="Pfam" id="PF20254"/>
    </source>
</evidence>
<proteinExistence type="predicted"/>
<dbReference type="OrthoDB" id="199238at2759"/>
<dbReference type="Pfam" id="PF20254">
    <property type="entry name" value="DMFA2_C"/>
    <property type="match status" value="1"/>
</dbReference>
<reference evidence="2 3" key="1">
    <citation type="submission" date="2015-01" db="EMBL/GenBank/DDBJ databases">
        <title>The Genome Sequence of Exophiala spinifera CBS89968.</title>
        <authorList>
            <consortium name="The Broad Institute Genomics Platform"/>
            <person name="Cuomo C."/>
            <person name="de Hoog S."/>
            <person name="Gorbushina A."/>
            <person name="Stielow B."/>
            <person name="Teixiera M."/>
            <person name="Abouelleil A."/>
            <person name="Chapman S.B."/>
            <person name="Priest M."/>
            <person name="Young S.K."/>
            <person name="Wortman J."/>
            <person name="Nusbaum C."/>
            <person name="Birren B."/>
        </authorList>
    </citation>
    <scope>NUCLEOTIDE SEQUENCE [LARGE SCALE GENOMIC DNA]</scope>
    <source>
        <strain evidence="2 3">CBS 89968</strain>
    </source>
</reference>
<dbReference type="Proteomes" id="UP000053328">
    <property type="component" value="Unassembled WGS sequence"/>
</dbReference>
<name>A0A0D2BHW0_9EURO</name>
<gene>
    <name evidence="2" type="ORF">PV08_02523</name>
</gene>
<dbReference type="InterPro" id="IPR046540">
    <property type="entry name" value="DMFA2_C"/>
</dbReference>
<evidence type="ECO:0000313" key="3">
    <source>
        <dbReference type="Proteomes" id="UP000053328"/>
    </source>
</evidence>